<dbReference type="Gene3D" id="2.40.50.140">
    <property type="entry name" value="Nucleic acid-binding proteins"/>
    <property type="match status" value="1"/>
</dbReference>
<dbReference type="CDD" id="cd17757">
    <property type="entry name" value="MCM6"/>
    <property type="match status" value="1"/>
</dbReference>
<evidence type="ECO:0000256" key="9">
    <source>
        <dbReference type="ARBA" id="ARBA00023125"/>
    </source>
</evidence>
<dbReference type="EC" id="3.6.4.12" evidence="3 14"/>
<dbReference type="Gene3D" id="2.20.28.10">
    <property type="match status" value="1"/>
</dbReference>
<dbReference type="GO" id="GO:0003697">
    <property type="term" value="F:single-stranded DNA binding"/>
    <property type="evidence" value="ECO:0007669"/>
    <property type="project" value="EnsemblFungi"/>
</dbReference>
<evidence type="ECO:0000313" key="18">
    <source>
        <dbReference type="Proteomes" id="UP000094236"/>
    </source>
</evidence>
<dbReference type="GO" id="GO:0006271">
    <property type="term" value="P:DNA strand elongation involved in DNA replication"/>
    <property type="evidence" value="ECO:0007669"/>
    <property type="project" value="EnsemblFungi"/>
</dbReference>
<feature type="compositionally biased region" description="Polar residues" evidence="15">
    <location>
        <begin position="18"/>
        <end position="46"/>
    </location>
</feature>
<evidence type="ECO:0000256" key="10">
    <source>
        <dbReference type="ARBA" id="ARBA00023242"/>
    </source>
</evidence>
<dbReference type="InterPro" id="IPR001208">
    <property type="entry name" value="MCM_dom"/>
</dbReference>
<dbReference type="GO" id="GO:0005656">
    <property type="term" value="C:nuclear pre-replicative complex"/>
    <property type="evidence" value="ECO:0007669"/>
    <property type="project" value="EnsemblFungi"/>
</dbReference>
<dbReference type="PROSITE" id="PS50051">
    <property type="entry name" value="MCM_2"/>
    <property type="match status" value="1"/>
</dbReference>
<dbReference type="Proteomes" id="UP000094236">
    <property type="component" value="Unassembled WGS sequence"/>
</dbReference>
<dbReference type="FunFam" id="1.20.58.870:FF:000002">
    <property type="entry name" value="DNA helicase"/>
    <property type="match status" value="1"/>
</dbReference>
<dbReference type="GO" id="GO:0005524">
    <property type="term" value="F:ATP binding"/>
    <property type="evidence" value="ECO:0007669"/>
    <property type="project" value="UniProtKB-UniRule"/>
</dbReference>
<proteinExistence type="inferred from homology"/>
<organism evidence="17 18">
    <name type="scientific">Pachysolen tannophilus NRRL Y-2460</name>
    <dbReference type="NCBI Taxonomy" id="669874"/>
    <lineage>
        <taxon>Eukaryota</taxon>
        <taxon>Fungi</taxon>
        <taxon>Dikarya</taxon>
        <taxon>Ascomycota</taxon>
        <taxon>Saccharomycotina</taxon>
        <taxon>Pichiomycetes</taxon>
        <taxon>Pachysolenaceae</taxon>
        <taxon>Pachysolen</taxon>
    </lineage>
</organism>
<dbReference type="SMART" id="SM00350">
    <property type="entry name" value="MCM"/>
    <property type="match status" value="1"/>
</dbReference>
<dbReference type="FunFam" id="2.20.28.10:FF:000003">
    <property type="entry name" value="DNA helicase"/>
    <property type="match status" value="1"/>
</dbReference>
<keyword evidence="6 14" id="KW-0378">Hydrolase</keyword>
<dbReference type="GO" id="GO:0033679">
    <property type="term" value="F:3'-5' DNA/RNA helicase activity"/>
    <property type="evidence" value="ECO:0007669"/>
    <property type="project" value="EnsemblFungi"/>
</dbReference>
<comment type="similarity">
    <text evidence="2 13">Belongs to the MCM family.</text>
</comment>
<dbReference type="Gene3D" id="1.20.58.870">
    <property type="match status" value="1"/>
</dbReference>
<dbReference type="GO" id="GO:0016887">
    <property type="term" value="F:ATP hydrolysis activity"/>
    <property type="evidence" value="ECO:0007669"/>
    <property type="project" value="EnsemblFungi"/>
</dbReference>
<dbReference type="InterPro" id="IPR041024">
    <property type="entry name" value="Mcm6_C"/>
</dbReference>
<sequence length="988" mass="110664">MSSPIASSPGFASDSARFFNSSQPPSSIGGIESQSQRRPNVLTDSETNSHKQESAPAVDDDTNPVNGFRRRNLDAVPRVTDLTGEKVKESFEQFLDQYTDDSIKEYDDEFRGRIYVAQFQVMKMYELSTLYVDYQHVLTWENGVLATAITEQYYRFLPFLENALKKLLKKYAPDLLTTSAFGKEQNLDHEDFPANSTTASTMSSQVESAERVFQISFYNLPTTNRIRDIRAEKIGSLMSISGTVTRTSTVQPVLIRGLFTCDACRATVSTTQQFKYTEPNSCPNPSCENQIAWTLNINKSIFMDWQKVRIQENSNEIPTGSMPRTLDIILRGELVERVKPGDKCRFTGTEIVIPDVSQLGLPGVKPSSMRDQRGMTSATDSLNSGITGLKALGVRDLTYKISFLACHVNSLINKANSVEEENNYSESFKNEDEENETEVFLNTLTQQEITELKQMVNDENIYSKLVSSICPAIYGHETVKKGILLQLLGGVHKETIDGINLRGDINICIVGDPSTSKSQFLKYVVGFSPRAIYTSGKASSAAGLTAAVVRDEETGEFTIEAGALMLADNGICCIDEFDKMDIGDQVAIHEAMEQQTISIAKAGIHATLNARTSILAAANPIGGRYNRKVGLKSNLAMTGPIISRFDLFFVILDDCNEKVDTALASHIVDLHMYQDDAITPIYSAEQLARYIKYAKTFKPRMTNDAKNYLITVYKKLRMDDAQLNKSAYKITVRQLESMIRLSESIARANCTEEITPKFVAEAYDLLRQSIIRVEKDDIEVDDDDIDQIQTTDKESSSQTGEGSSSSNDLASKEESTQQDSQQAEAEQKKATITYDKYVSIMNLLVKKISEDEKKNEGNGVTAEALVDWYLLQVENDLTSEAEYWAERKLCFRVLKRLVKDKILMEIRGQTEEAFSDTEVEEEVVESSGEVIKKRKEVPKSLPKVDINKVVYVLHPNCAILDFFDQTHEEDDEDPNTLQSQSDHDEEMT</sequence>
<evidence type="ECO:0000313" key="17">
    <source>
        <dbReference type="EMBL" id="ODV94875.1"/>
    </source>
</evidence>
<dbReference type="Pfam" id="PF14551">
    <property type="entry name" value="MCM_N"/>
    <property type="match status" value="1"/>
</dbReference>
<keyword evidence="5 13" id="KW-0547">Nucleotide-binding</keyword>
<feature type="region of interest" description="Disordered" evidence="15">
    <location>
        <begin position="968"/>
        <end position="988"/>
    </location>
</feature>
<evidence type="ECO:0000256" key="11">
    <source>
        <dbReference type="ARBA" id="ARBA00023306"/>
    </source>
</evidence>
<dbReference type="Pfam" id="PF00493">
    <property type="entry name" value="MCM"/>
    <property type="match status" value="1"/>
</dbReference>
<keyword evidence="7 14" id="KW-0347">Helicase</keyword>
<dbReference type="PRINTS" id="PR01662">
    <property type="entry name" value="MCMPROTEIN6"/>
</dbReference>
<dbReference type="Pfam" id="PF17855">
    <property type="entry name" value="MCM_lid"/>
    <property type="match status" value="1"/>
</dbReference>
<dbReference type="Gene3D" id="3.30.1640.10">
    <property type="entry name" value="mini-chromosome maintenance (MCM) complex, chain A, domain 1"/>
    <property type="match status" value="1"/>
</dbReference>
<evidence type="ECO:0000256" key="14">
    <source>
        <dbReference type="RuleBase" id="RU368064"/>
    </source>
</evidence>
<dbReference type="GO" id="GO:1902969">
    <property type="term" value="P:mitotic DNA replication"/>
    <property type="evidence" value="ECO:0007669"/>
    <property type="project" value="EnsemblFungi"/>
</dbReference>
<dbReference type="GO" id="GO:0043596">
    <property type="term" value="C:nuclear replication fork"/>
    <property type="evidence" value="ECO:0007669"/>
    <property type="project" value="EnsemblFungi"/>
</dbReference>
<reference evidence="18" key="1">
    <citation type="submission" date="2016-05" db="EMBL/GenBank/DDBJ databases">
        <title>Comparative genomics of biotechnologically important yeasts.</title>
        <authorList>
            <consortium name="DOE Joint Genome Institute"/>
            <person name="Riley R."/>
            <person name="Haridas S."/>
            <person name="Wolfe K.H."/>
            <person name="Lopes M.R."/>
            <person name="Hittinger C.T."/>
            <person name="Goker M."/>
            <person name="Salamov A."/>
            <person name="Wisecaver J."/>
            <person name="Long T.M."/>
            <person name="Aerts A.L."/>
            <person name="Barry K."/>
            <person name="Choi C."/>
            <person name="Clum A."/>
            <person name="Coughlan A.Y."/>
            <person name="Deshpande S."/>
            <person name="Douglass A.P."/>
            <person name="Hanson S.J."/>
            <person name="Klenk H.-P."/>
            <person name="Labutti K."/>
            <person name="Lapidus A."/>
            <person name="Lindquist E."/>
            <person name="Lipzen A."/>
            <person name="Meier-Kolthoff J.P."/>
            <person name="Ohm R.A."/>
            <person name="Otillar R.P."/>
            <person name="Pangilinan J."/>
            <person name="Peng Y."/>
            <person name="Rokas A."/>
            <person name="Rosa C.A."/>
            <person name="Scheuner C."/>
            <person name="Sibirny A.A."/>
            <person name="Slot J.C."/>
            <person name="Stielow J.B."/>
            <person name="Sun H."/>
            <person name="Kurtzman C.P."/>
            <person name="Blackwell M."/>
            <person name="Grigoriev I.V."/>
            <person name="Jeffries T.W."/>
        </authorList>
    </citation>
    <scope>NUCLEOTIDE SEQUENCE [LARGE SCALE GENOMIC DNA]</scope>
    <source>
        <strain evidence="18">NRRL Y-2460</strain>
    </source>
</reference>
<evidence type="ECO:0000256" key="13">
    <source>
        <dbReference type="RuleBase" id="RU004070"/>
    </source>
</evidence>
<keyword evidence="9 13" id="KW-0238">DNA-binding</keyword>
<dbReference type="GO" id="GO:0003688">
    <property type="term" value="F:DNA replication origin binding"/>
    <property type="evidence" value="ECO:0007669"/>
    <property type="project" value="EnsemblFungi"/>
</dbReference>
<dbReference type="InterPro" id="IPR031327">
    <property type="entry name" value="MCM"/>
</dbReference>
<evidence type="ECO:0000256" key="15">
    <source>
        <dbReference type="SAM" id="MobiDB-lite"/>
    </source>
</evidence>
<dbReference type="InterPro" id="IPR012340">
    <property type="entry name" value="NA-bd_OB-fold"/>
</dbReference>
<feature type="domain" description="MCM C-terminal AAA(+) ATPase" evidence="16">
    <location>
        <begin position="461"/>
        <end position="667"/>
    </location>
</feature>
<evidence type="ECO:0000256" key="3">
    <source>
        <dbReference type="ARBA" id="ARBA00012551"/>
    </source>
</evidence>
<dbReference type="PANTHER" id="PTHR11630:SF43">
    <property type="entry name" value="DNA REPLICATION LICENSING FACTOR MCM6"/>
    <property type="match status" value="1"/>
</dbReference>
<keyword evidence="11 14" id="KW-0131">Cell cycle</keyword>
<dbReference type="GO" id="GO:0006267">
    <property type="term" value="P:pre-replicative complex assembly involved in nuclear cell cycle DNA replication"/>
    <property type="evidence" value="ECO:0007669"/>
    <property type="project" value="EnsemblFungi"/>
</dbReference>
<evidence type="ECO:0000256" key="2">
    <source>
        <dbReference type="ARBA" id="ARBA00008010"/>
    </source>
</evidence>
<dbReference type="PROSITE" id="PS00847">
    <property type="entry name" value="MCM_1"/>
    <property type="match status" value="1"/>
</dbReference>
<dbReference type="GO" id="GO:0097373">
    <property type="term" value="C:MCM core complex"/>
    <property type="evidence" value="ECO:0007669"/>
    <property type="project" value="EnsemblFungi"/>
</dbReference>
<evidence type="ECO:0000256" key="4">
    <source>
        <dbReference type="ARBA" id="ARBA00022705"/>
    </source>
</evidence>
<dbReference type="GO" id="GO:0071162">
    <property type="term" value="C:CMG complex"/>
    <property type="evidence" value="ECO:0007669"/>
    <property type="project" value="EnsemblFungi"/>
</dbReference>
<feature type="region of interest" description="Disordered" evidence="15">
    <location>
        <begin position="1"/>
        <end position="69"/>
    </location>
</feature>
<dbReference type="GO" id="GO:0005737">
    <property type="term" value="C:cytoplasm"/>
    <property type="evidence" value="ECO:0007669"/>
    <property type="project" value="EnsemblFungi"/>
</dbReference>
<dbReference type="InterPro" id="IPR033762">
    <property type="entry name" value="MCM_OB"/>
</dbReference>
<dbReference type="InterPro" id="IPR027417">
    <property type="entry name" value="P-loop_NTPase"/>
</dbReference>
<feature type="compositionally biased region" description="Low complexity" evidence="15">
    <location>
        <begin position="796"/>
        <end position="806"/>
    </location>
</feature>
<evidence type="ECO:0000256" key="6">
    <source>
        <dbReference type="ARBA" id="ARBA00022801"/>
    </source>
</evidence>
<dbReference type="GO" id="GO:0006279">
    <property type="term" value="P:premeiotic DNA replication"/>
    <property type="evidence" value="ECO:0007669"/>
    <property type="project" value="EnsemblFungi"/>
</dbReference>
<evidence type="ECO:0000256" key="5">
    <source>
        <dbReference type="ARBA" id="ARBA00022741"/>
    </source>
</evidence>
<dbReference type="GO" id="GO:0003727">
    <property type="term" value="F:single-stranded RNA binding"/>
    <property type="evidence" value="ECO:0007669"/>
    <property type="project" value="EnsemblFungi"/>
</dbReference>
<dbReference type="PRINTS" id="PR01657">
    <property type="entry name" value="MCMFAMILY"/>
</dbReference>
<keyword evidence="4 14" id="KW-0235">DNA replication</keyword>
<dbReference type="GO" id="GO:0042555">
    <property type="term" value="C:MCM complex"/>
    <property type="evidence" value="ECO:0007669"/>
    <property type="project" value="UniProtKB-UniRule"/>
</dbReference>
<evidence type="ECO:0000256" key="1">
    <source>
        <dbReference type="ARBA" id="ARBA00004123"/>
    </source>
</evidence>
<accession>A0A1E4TSZ8</accession>
<dbReference type="PANTHER" id="PTHR11630">
    <property type="entry name" value="DNA REPLICATION LICENSING FACTOR MCM FAMILY MEMBER"/>
    <property type="match status" value="1"/>
</dbReference>
<dbReference type="Pfam" id="PF18263">
    <property type="entry name" value="WHD_MCM6"/>
    <property type="match status" value="1"/>
</dbReference>
<name>A0A1E4TSZ8_PACTA</name>
<dbReference type="InterPro" id="IPR027925">
    <property type="entry name" value="MCM_N"/>
</dbReference>
<dbReference type="AlphaFoldDB" id="A0A1E4TSZ8"/>
<dbReference type="GO" id="GO:0000785">
    <property type="term" value="C:chromatin"/>
    <property type="evidence" value="ECO:0007669"/>
    <property type="project" value="EnsemblFungi"/>
</dbReference>
<feature type="region of interest" description="Disordered" evidence="15">
    <location>
        <begin position="788"/>
        <end position="827"/>
    </location>
</feature>
<comment type="function">
    <text evidence="14">Acts as component of the MCM2-7 complex (MCM complex) which is the replicative helicase essential for 'once per cell cycle' DNA replication initiation and elongation in eukaryotic cells. The active ATPase sites in the MCM2-7 ring are formed through the interaction surfaces of two neighboring subunits such that a critical structure of a conserved arginine finger motif is provided in trans relative to the ATP-binding site of the Walker A box of the adjacent subunit. The six ATPase active sites, however, are likely to contribute differentially to the complex helicase activity.</text>
</comment>
<evidence type="ECO:0000259" key="16">
    <source>
        <dbReference type="PROSITE" id="PS50051"/>
    </source>
</evidence>
<dbReference type="InterPro" id="IPR008049">
    <property type="entry name" value="MCM6"/>
</dbReference>
<dbReference type="FunFam" id="3.40.50.300:FF:000115">
    <property type="entry name" value="DNA helicase"/>
    <property type="match status" value="1"/>
</dbReference>
<comment type="subcellular location">
    <subcellularLocation>
        <location evidence="1 14">Nucleus</location>
    </subcellularLocation>
</comment>
<keyword evidence="10" id="KW-0539">Nucleus</keyword>
<evidence type="ECO:0000256" key="12">
    <source>
        <dbReference type="ARBA" id="ARBA00073495"/>
    </source>
</evidence>
<dbReference type="EMBL" id="KV454015">
    <property type="protein sequence ID" value="ODV94875.1"/>
    <property type="molecule type" value="Genomic_DNA"/>
</dbReference>
<dbReference type="GO" id="GO:0006270">
    <property type="term" value="P:DNA replication initiation"/>
    <property type="evidence" value="ECO:0007669"/>
    <property type="project" value="UniProtKB-UniRule"/>
</dbReference>
<evidence type="ECO:0000256" key="7">
    <source>
        <dbReference type="ARBA" id="ARBA00022806"/>
    </source>
</evidence>
<dbReference type="SUPFAM" id="SSF50249">
    <property type="entry name" value="Nucleic acid-binding proteins"/>
    <property type="match status" value="1"/>
</dbReference>
<evidence type="ECO:0000256" key="8">
    <source>
        <dbReference type="ARBA" id="ARBA00022840"/>
    </source>
</evidence>
<dbReference type="OrthoDB" id="1744952at2759"/>
<dbReference type="GO" id="GO:0000727">
    <property type="term" value="P:double-strand break repair via break-induced replication"/>
    <property type="evidence" value="ECO:0007669"/>
    <property type="project" value="EnsemblFungi"/>
</dbReference>
<dbReference type="GO" id="GO:1990518">
    <property type="term" value="F:single-stranded 3'-5' DNA helicase activity"/>
    <property type="evidence" value="ECO:0007669"/>
    <property type="project" value="EnsemblFungi"/>
</dbReference>
<dbReference type="STRING" id="669874.A0A1E4TSZ8"/>
<gene>
    <name evidence="17" type="ORF">PACTADRAFT_43649</name>
</gene>
<keyword evidence="18" id="KW-1185">Reference proteome</keyword>
<dbReference type="SUPFAM" id="SSF52540">
    <property type="entry name" value="P-loop containing nucleoside triphosphate hydrolases"/>
    <property type="match status" value="1"/>
</dbReference>
<comment type="subunit">
    <text evidence="14">Component of the MCM2-7 complex.</text>
</comment>
<dbReference type="Gene3D" id="3.40.50.300">
    <property type="entry name" value="P-loop containing nucleotide triphosphate hydrolases"/>
    <property type="match status" value="1"/>
</dbReference>
<dbReference type="GO" id="GO:0009378">
    <property type="term" value="F:four-way junction helicase activity"/>
    <property type="evidence" value="ECO:0007669"/>
    <property type="project" value="EnsemblFungi"/>
</dbReference>
<dbReference type="InterPro" id="IPR041562">
    <property type="entry name" value="MCM_lid"/>
</dbReference>
<comment type="catalytic activity">
    <reaction evidence="14">
        <text>ATP + H2O = ADP + phosphate + H(+)</text>
        <dbReference type="Rhea" id="RHEA:13065"/>
        <dbReference type="ChEBI" id="CHEBI:15377"/>
        <dbReference type="ChEBI" id="CHEBI:15378"/>
        <dbReference type="ChEBI" id="CHEBI:30616"/>
        <dbReference type="ChEBI" id="CHEBI:43474"/>
        <dbReference type="ChEBI" id="CHEBI:456216"/>
        <dbReference type="EC" id="3.6.4.12"/>
    </reaction>
</comment>
<protein>
    <recommendedName>
        <fullName evidence="12 14">DNA replication licensing factor MCM6</fullName>
        <ecNumber evidence="3 14">3.6.4.12</ecNumber>
    </recommendedName>
</protein>
<dbReference type="Pfam" id="PF17207">
    <property type="entry name" value="MCM_OB"/>
    <property type="match status" value="1"/>
</dbReference>
<keyword evidence="8 13" id="KW-0067">ATP-binding</keyword>
<dbReference type="InterPro" id="IPR018525">
    <property type="entry name" value="MCM_CS"/>
</dbReference>